<comment type="caution">
    <text evidence="3">The sequence shown here is derived from an EMBL/GenBank/DDBJ whole genome shotgun (WGS) entry which is preliminary data.</text>
</comment>
<dbReference type="GO" id="GO:0009103">
    <property type="term" value="P:lipopolysaccharide biosynthetic process"/>
    <property type="evidence" value="ECO:0007669"/>
    <property type="project" value="TreeGrafter"/>
</dbReference>
<organism evidence="3 4">
    <name type="scientific">Bacteroides faecalis</name>
    <dbReference type="NCBI Taxonomy" id="2447885"/>
    <lineage>
        <taxon>Bacteria</taxon>
        <taxon>Pseudomonadati</taxon>
        <taxon>Bacteroidota</taxon>
        <taxon>Bacteroidia</taxon>
        <taxon>Bacteroidales</taxon>
        <taxon>Bacteroidaceae</taxon>
        <taxon>Bacteroides</taxon>
    </lineage>
</organism>
<dbReference type="Pfam" id="PF00534">
    <property type="entry name" value="Glycos_transf_1"/>
    <property type="match status" value="1"/>
</dbReference>
<dbReference type="AlphaFoldDB" id="A0A401LSL8"/>
<feature type="domain" description="Glycosyl transferase family 1" evidence="2">
    <location>
        <begin position="200"/>
        <end position="305"/>
    </location>
</feature>
<keyword evidence="1 3" id="KW-0808">Transferase</keyword>
<evidence type="ECO:0000259" key="2">
    <source>
        <dbReference type="Pfam" id="PF00534"/>
    </source>
</evidence>
<protein>
    <submittedName>
        <fullName evidence="3">Glycosyl transferase</fullName>
    </submittedName>
</protein>
<proteinExistence type="predicted"/>
<dbReference type="Proteomes" id="UP000288079">
    <property type="component" value="Unassembled WGS sequence"/>
</dbReference>
<evidence type="ECO:0000313" key="3">
    <source>
        <dbReference type="EMBL" id="GCB34558.1"/>
    </source>
</evidence>
<dbReference type="GO" id="GO:0016757">
    <property type="term" value="F:glycosyltransferase activity"/>
    <property type="evidence" value="ECO:0007669"/>
    <property type="project" value="InterPro"/>
</dbReference>
<evidence type="ECO:0000313" key="4">
    <source>
        <dbReference type="Proteomes" id="UP000288079"/>
    </source>
</evidence>
<dbReference type="PANTHER" id="PTHR46401">
    <property type="entry name" value="GLYCOSYLTRANSFERASE WBBK-RELATED"/>
    <property type="match status" value="1"/>
</dbReference>
<dbReference type="Gene3D" id="3.40.50.2000">
    <property type="entry name" value="Glycogen Phosphorylase B"/>
    <property type="match status" value="2"/>
</dbReference>
<reference evidence="3 4" key="1">
    <citation type="submission" date="2018-10" db="EMBL/GenBank/DDBJ databases">
        <title>Draft Genome Sequence of Bacteroides sp. KCTC 15687.</title>
        <authorList>
            <person name="Yu S.Y."/>
            <person name="Kim J.S."/>
            <person name="Oh B.S."/>
            <person name="Park S.H."/>
            <person name="Kang S.W."/>
            <person name="Park J.E."/>
            <person name="Choi S.H."/>
            <person name="Han K.I."/>
            <person name="Lee K.C."/>
            <person name="Eom M.K."/>
            <person name="Suh M.K."/>
            <person name="Lee D.H."/>
            <person name="Yoon H."/>
            <person name="Kim B."/>
            <person name="Yang S.J."/>
            <person name="Lee J.S."/>
            <person name="Lee J.H."/>
        </authorList>
    </citation>
    <scope>NUCLEOTIDE SEQUENCE [LARGE SCALE GENOMIC DNA]</scope>
    <source>
        <strain evidence="3 4">KCTC 15687</strain>
    </source>
</reference>
<gene>
    <name evidence="3" type="ORF">KGMB02408_15030</name>
</gene>
<dbReference type="EMBL" id="BHWB01000003">
    <property type="protein sequence ID" value="GCB34558.1"/>
    <property type="molecule type" value="Genomic_DNA"/>
</dbReference>
<dbReference type="CDD" id="cd03801">
    <property type="entry name" value="GT4_PimA-like"/>
    <property type="match status" value="1"/>
</dbReference>
<dbReference type="RefSeq" id="WP_200832884.1">
    <property type="nucleotide sequence ID" value="NZ_BHWB01000003.1"/>
</dbReference>
<sequence length="321" mass="36728">MKVLFQSRKTLFTAPGGDTTQVLKTREFLEKLGVSVDVSIELQPDVSGYDIIHVFNLMRPQDLYLQVENAKKYGKKVALSTIYGPYTEYEKKARGGFLQFINKFLSITQIEYLKVLARAVLNQEFSKGTLLYLLHGHKKLQQKIIRMVDVFLPNSESEMERVIFDFNIKKCNYISVPNAVDIDKFDYNSVAVNNDINRFKDCVLCVSRIEGRKNQLNVIKAIKGLPYKFVFIGQAGANFKKYYEKCKKISGDNVFFLGQIEHEQLPQFYKVAKVHVLASWMETPGLSSLEAGVMKTNIVVTKKEIPLITLKIMPFIANQII</sequence>
<dbReference type="InterPro" id="IPR001296">
    <property type="entry name" value="Glyco_trans_1"/>
</dbReference>
<dbReference type="SUPFAM" id="SSF53756">
    <property type="entry name" value="UDP-Glycosyltransferase/glycogen phosphorylase"/>
    <property type="match status" value="1"/>
</dbReference>
<dbReference type="PANTHER" id="PTHR46401:SF2">
    <property type="entry name" value="GLYCOSYLTRANSFERASE WBBK-RELATED"/>
    <property type="match status" value="1"/>
</dbReference>
<keyword evidence="4" id="KW-1185">Reference proteome</keyword>
<name>A0A401LSL8_9BACE</name>
<evidence type="ECO:0000256" key="1">
    <source>
        <dbReference type="ARBA" id="ARBA00022679"/>
    </source>
</evidence>
<accession>A0A401LSL8</accession>